<sequence>MEMTHKVTFRQVTRIVFNVIIQYLNFDDIMSLITALNLQTTRLDYGTIKLAHLNQVEYVFKNKHHFNYLGLVIFGVNLEEKKIKFNKSVKRLKLNRIQIYYIPDLNHLSNLQRLKITNNPIKTINKNISTSIEHLNLSYNKIRSMKNIDRLTRLKTLDLSCNYITKINYLDYSTQITELDLSNNGLQIIDGLSKLIHLTKLNLSNNKIKKIQNLAVLGNLKELILINNKIENLENLDNLTKIVYLNLCCNKVNRIQHLNNCRSLVILDLRNNKIDKIENLEWNRNLEILLLANNHISLLDNIFHLKNITVLDLGLNPIYTVDDKKLKDCFIHLQKLYLPNLPTLFN</sequence>
<keyword evidence="4" id="KW-1185">Reference proteome</keyword>
<dbReference type="InterPro" id="IPR025875">
    <property type="entry name" value="Leu-rich_rpt_4"/>
</dbReference>
<dbReference type="Gene3D" id="3.80.10.10">
    <property type="entry name" value="Ribonuclease Inhibitor"/>
    <property type="match status" value="2"/>
</dbReference>
<name>A0A5E4N8H5_9HEMI</name>
<evidence type="ECO:0000313" key="3">
    <source>
        <dbReference type="EMBL" id="VVC38711.1"/>
    </source>
</evidence>
<reference evidence="3 4" key="1">
    <citation type="submission" date="2019-08" db="EMBL/GenBank/DDBJ databases">
        <authorList>
            <person name="Alioto T."/>
            <person name="Alioto T."/>
            <person name="Gomez Garrido J."/>
        </authorList>
    </citation>
    <scope>NUCLEOTIDE SEQUENCE [LARGE SCALE GENOMIC DNA]</scope>
</reference>
<dbReference type="InterPro" id="IPR032675">
    <property type="entry name" value="LRR_dom_sf"/>
</dbReference>
<dbReference type="Pfam" id="PF12799">
    <property type="entry name" value="LRR_4"/>
    <property type="match status" value="2"/>
</dbReference>
<dbReference type="SMART" id="SM00369">
    <property type="entry name" value="LRR_TYP"/>
    <property type="match status" value="6"/>
</dbReference>
<evidence type="ECO:0000313" key="4">
    <source>
        <dbReference type="Proteomes" id="UP000325440"/>
    </source>
</evidence>
<accession>A0A5E4N8H5</accession>
<dbReference type="EMBL" id="CABPRJ010001493">
    <property type="protein sequence ID" value="VVC38711.1"/>
    <property type="molecule type" value="Genomic_DNA"/>
</dbReference>
<dbReference type="InterPro" id="IPR003591">
    <property type="entry name" value="Leu-rich_rpt_typical-subtyp"/>
</dbReference>
<proteinExistence type="predicted"/>
<dbReference type="SMART" id="SM00365">
    <property type="entry name" value="LRR_SD22"/>
    <property type="match status" value="8"/>
</dbReference>
<dbReference type="PANTHER" id="PTHR15454">
    <property type="entry name" value="NISCHARIN RELATED"/>
    <property type="match status" value="1"/>
</dbReference>
<dbReference type="PROSITE" id="PS51450">
    <property type="entry name" value="LRR"/>
    <property type="match status" value="7"/>
</dbReference>
<keyword evidence="1" id="KW-0433">Leucine-rich repeat</keyword>
<keyword evidence="2" id="KW-0677">Repeat</keyword>
<protein>
    <submittedName>
        <fullName evidence="3">Leucine-rich repeat,Leucine-rich repeat domain, L domain-like,Leucine-rich repeat, typical subtype</fullName>
    </submittedName>
</protein>
<evidence type="ECO:0000256" key="2">
    <source>
        <dbReference type="ARBA" id="ARBA00022737"/>
    </source>
</evidence>
<dbReference type="Pfam" id="PF13516">
    <property type="entry name" value="LRR_6"/>
    <property type="match status" value="1"/>
</dbReference>
<dbReference type="InterPro" id="IPR001611">
    <property type="entry name" value="Leu-rich_rpt"/>
</dbReference>
<dbReference type="Proteomes" id="UP000325440">
    <property type="component" value="Unassembled WGS sequence"/>
</dbReference>
<organism evidence="3 4">
    <name type="scientific">Cinara cedri</name>
    <dbReference type="NCBI Taxonomy" id="506608"/>
    <lineage>
        <taxon>Eukaryota</taxon>
        <taxon>Metazoa</taxon>
        <taxon>Ecdysozoa</taxon>
        <taxon>Arthropoda</taxon>
        <taxon>Hexapoda</taxon>
        <taxon>Insecta</taxon>
        <taxon>Pterygota</taxon>
        <taxon>Neoptera</taxon>
        <taxon>Paraneoptera</taxon>
        <taxon>Hemiptera</taxon>
        <taxon>Sternorrhyncha</taxon>
        <taxon>Aphidomorpha</taxon>
        <taxon>Aphidoidea</taxon>
        <taxon>Aphididae</taxon>
        <taxon>Lachninae</taxon>
        <taxon>Cinara</taxon>
    </lineage>
</organism>
<gene>
    <name evidence="3" type="ORF">CINCED_3A010140</name>
</gene>
<evidence type="ECO:0000256" key="1">
    <source>
        <dbReference type="ARBA" id="ARBA00022614"/>
    </source>
</evidence>
<dbReference type="GO" id="GO:0005737">
    <property type="term" value="C:cytoplasm"/>
    <property type="evidence" value="ECO:0007669"/>
    <property type="project" value="TreeGrafter"/>
</dbReference>
<dbReference type="AlphaFoldDB" id="A0A5E4N8H5"/>
<dbReference type="OrthoDB" id="27917at2759"/>
<dbReference type="SUPFAM" id="SSF52058">
    <property type="entry name" value="L domain-like"/>
    <property type="match status" value="1"/>
</dbReference>